<reference evidence="8 9" key="1">
    <citation type="submission" date="2016-10" db="EMBL/GenBank/DDBJ databases">
        <authorList>
            <person name="de Groot N.N."/>
        </authorList>
    </citation>
    <scope>NUCLEOTIDE SEQUENCE [LARGE SCALE GENOMIC DNA]</scope>
    <source>
        <strain evidence="8 9">LMG 2247</strain>
    </source>
</reference>
<organism evidence="8 9">
    <name type="scientific">Paraburkholderia phenazinium</name>
    <dbReference type="NCBI Taxonomy" id="60549"/>
    <lineage>
        <taxon>Bacteria</taxon>
        <taxon>Pseudomonadati</taxon>
        <taxon>Pseudomonadota</taxon>
        <taxon>Betaproteobacteria</taxon>
        <taxon>Burkholderiales</taxon>
        <taxon>Burkholderiaceae</taxon>
        <taxon>Paraburkholderia</taxon>
    </lineage>
</organism>
<keyword evidence="3 6" id="KW-0812">Transmembrane</keyword>
<gene>
    <name evidence="8" type="ORF">SAMN05216466_103364</name>
</gene>
<dbReference type="EMBL" id="FNCJ01000003">
    <property type="protein sequence ID" value="SDG44189.1"/>
    <property type="molecule type" value="Genomic_DNA"/>
</dbReference>
<feature type="transmembrane region" description="Helical" evidence="6">
    <location>
        <begin position="212"/>
        <end position="232"/>
    </location>
</feature>
<feature type="transmembrane region" description="Helical" evidence="6">
    <location>
        <begin position="30"/>
        <end position="46"/>
    </location>
</feature>
<dbReference type="PANTHER" id="PTHR30485">
    <property type="entry name" value="NI/FE-HYDROGENASE 1 B-TYPE CYTOCHROME SUBUNIT"/>
    <property type="match status" value="1"/>
</dbReference>
<evidence type="ECO:0000256" key="4">
    <source>
        <dbReference type="ARBA" id="ARBA00022989"/>
    </source>
</evidence>
<evidence type="ECO:0000256" key="2">
    <source>
        <dbReference type="ARBA" id="ARBA00022475"/>
    </source>
</evidence>
<keyword evidence="2" id="KW-1003">Cell membrane</keyword>
<dbReference type="InterPro" id="IPR016174">
    <property type="entry name" value="Di-haem_cyt_TM"/>
</dbReference>
<evidence type="ECO:0000256" key="3">
    <source>
        <dbReference type="ARBA" id="ARBA00022692"/>
    </source>
</evidence>
<dbReference type="GO" id="GO:0009055">
    <property type="term" value="F:electron transfer activity"/>
    <property type="evidence" value="ECO:0007669"/>
    <property type="project" value="InterPro"/>
</dbReference>
<evidence type="ECO:0000256" key="6">
    <source>
        <dbReference type="SAM" id="Phobius"/>
    </source>
</evidence>
<sequence>MNADDPVPPPVHGEPPVRRRVLVWDAPTRLFHWLVVVLVASAYATLKLNWIDWHVRIGEALLALLLFRVLWGCFGSETARFGSFVASPAAALRHLRHLFRREPDDQVGHNAAGGWMVLLLLALLLLETLSGLYVYNEVADEGPLSEWVPAWIANAISTLHAVVWDVLLAAVAMHVLVITLYALVKGHNLVRPMLTGYKPLPASVAAPRQTPAWLALLMLIAGAIAVMLLAAYL</sequence>
<keyword evidence="4 6" id="KW-1133">Transmembrane helix</keyword>
<dbReference type="GO" id="GO:0005886">
    <property type="term" value="C:plasma membrane"/>
    <property type="evidence" value="ECO:0007669"/>
    <property type="project" value="UniProtKB-SubCell"/>
</dbReference>
<name>A0A1G7UAY2_9BURK</name>
<dbReference type="RefSeq" id="WP_090683553.1">
    <property type="nucleotide sequence ID" value="NZ_CADERL010000005.1"/>
</dbReference>
<evidence type="ECO:0000313" key="9">
    <source>
        <dbReference type="Proteomes" id="UP000199706"/>
    </source>
</evidence>
<proteinExistence type="predicted"/>
<keyword evidence="5 6" id="KW-0472">Membrane</keyword>
<evidence type="ECO:0000313" key="8">
    <source>
        <dbReference type="EMBL" id="SDG44189.1"/>
    </source>
</evidence>
<dbReference type="SUPFAM" id="SSF81342">
    <property type="entry name" value="Transmembrane di-heme cytochromes"/>
    <property type="match status" value="1"/>
</dbReference>
<dbReference type="Proteomes" id="UP000199706">
    <property type="component" value="Unassembled WGS sequence"/>
</dbReference>
<feature type="transmembrane region" description="Helical" evidence="6">
    <location>
        <begin position="115"/>
        <end position="135"/>
    </location>
</feature>
<dbReference type="OrthoDB" id="196472at2"/>
<evidence type="ECO:0000256" key="5">
    <source>
        <dbReference type="ARBA" id="ARBA00023136"/>
    </source>
</evidence>
<dbReference type="InterPro" id="IPR011577">
    <property type="entry name" value="Cyt_b561_bac/Ni-Hgenase"/>
</dbReference>
<comment type="subcellular location">
    <subcellularLocation>
        <location evidence="1">Cell membrane</location>
        <topology evidence="1">Multi-pass membrane protein</topology>
    </subcellularLocation>
</comment>
<evidence type="ECO:0000256" key="1">
    <source>
        <dbReference type="ARBA" id="ARBA00004651"/>
    </source>
</evidence>
<dbReference type="PANTHER" id="PTHR30485:SF2">
    <property type="entry name" value="BLL0597 PROTEIN"/>
    <property type="match status" value="1"/>
</dbReference>
<feature type="transmembrane region" description="Helical" evidence="6">
    <location>
        <begin position="155"/>
        <end position="184"/>
    </location>
</feature>
<dbReference type="Pfam" id="PF01292">
    <property type="entry name" value="Ni_hydr_CYTB"/>
    <property type="match status" value="1"/>
</dbReference>
<accession>A0A1G7UAY2</accession>
<dbReference type="Gene3D" id="1.20.950.20">
    <property type="entry name" value="Transmembrane di-heme cytochromes, Chain C"/>
    <property type="match status" value="1"/>
</dbReference>
<dbReference type="GO" id="GO:0020037">
    <property type="term" value="F:heme binding"/>
    <property type="evidence" value="ECO:0007669"/>
    <property type="project" value="TreeGrafter"/>
</dbReference>
<evidence type="ECO:0000259" key="7">
    <source>
        <dbReference type="Pfam" id="PF01292"/>
    </source>
</evidence>
<dbReference type="GO" id="GO:0022904">
    <property type="term" value="P:respiratory electron transport chain"/>
    <property type="evidence" value="ECO:0007669"/>
    <property type="project" value="InterPro"/>
</dbReference>
<dbReference type="InterPro" id="IPR051542">
    <property type="entry name" value="Hydrogenase_cytochrome"/>
</dbReference>
<feature type="domain" description="Cytochrome b561 bacterial/Ni-hydrogenase" evidence="7">
    <location>
        <begin position="23"/>
        <end position="196"/>
    </location>
</feature>
<protein>
    <submittedName>
        <fullName evidence="8">Cytochrome b</fullName>
    </submittedName>
</protein>
<dbReference type="AlphaFoldDB" id="A0A1G7UAY2"/>